<dbReference type="Proteomes" id="UP001595867">
    <property type="component" value="Unassembled WGS sequence"/>
</dbReference>
<feature type="compositionally biased region" description="Gly residues" evidence="1">
    <location>
        <begin position="166"/>
        <end position="176"/>
    </location>
</feature>
<accession>A0ABV8IH50</accession>
<dbReference type="RefSeq" id="WP_378064302.1">
    <property type="nucleotide sequence ID" value="NZ_JBHSBL010000001.1"/>
</dbReference>
<feature type="region of interest" description="Disordered" evidence="1">
    <location>
        <begin position="78"/>
        <end position="177"/>
    </location>
</feature>
<dbReference type="EMBL" id="JBHSBL010000001">
    <property type="protein sequence ID" value="MFC4063304.1"/>
    <property type="molecule type" value="Genomic_DNA"/>
</dbReference>
<protein>
    <submittedName>
        <fullName evidence="2">Uncharacterized protein</fullName>
    </submittedName>
</protein>
<name>A0ABV8IH50_9ACTN</name>
<evidence type="ECO:0000313" key="3">
    <source>
        <dbReference type="Proteomes" id="UP001595867"/>
    </source>
</evidence>
<comment type="caution">
    <text evidence="2">The sequence shown here is derived from an EMBL/GenBank/DDBJ whole genome shotgun (WGS) entry which is preliminary data.</text>
</comment>
<proteinExistence type="predicted"/>
<reference evidence="3" key="1">
    <citation type="journal article" date="2019" name="Int. J. Syst. Evol. Microbiol.">
        <title>The Global Catalogue of Microorganisms (GCM) 10K type strain sequencing project: providing services to taxonomists for standard genome sequencing and annotation.</title>
        <authorList>
            <consortium name="The Broad Institute Genomics Platform"/>
            <consortium name="The Broad Institute Genome Sequencing Center for Infectious Disease"/>
            <person name="Wu L."/>
            <person name="Ma J."/>
        </authorList>
    </citation>
    <scope>NUCLEOTIDE SEQUENCE [LARGE SCALE GENOMIC DNA]</scope>
    <source>
        <strain evidence="3">TBRC 5832</strain>
    </source>
</reference>
<evidence type="ECO:0000313" key="2">
    <source>
        <dbReference type="EMBL" id="MFC4063304.1"/>
    </source>
</evidence>
<organism evidence="2 3">
    <name type="scientific">Actinoplanes subglobosus</name>
    <dbReference type="NCBI Taxonomy" id="1547892"/>
    <lineage>
        <taxon>Bacteria</taxon>
        <taxon>Bacillati</taxon>
        <taxon>Actinomycetota</taxon>
        <taxon>Actinomycetes</taxon>
        <taxon>Micromonosporales</taxon>
        <taxon>Micromonosporaceae</taxon>
        <taxon>Actinoplanes</taxon>
    </lineage>
</organism>
<feature type="compositionally biased region" description="Basic and acidic residues" evidence="1">
    <location>
        <begin position="84"/>
        <end position="152"/>
    </location>
</feature>
<sequence length="239" mass="25043">MATEATVPFDCESCAGGATFEEMVVGGRLHWSLSHACPGATITSCGRDEPPAPWRAALLEQCGVYRLRIGAGYGVTGAGPHGGSDGRADDQANNRADRADDQTDNQADRADDQTDRADDRADNRADRADDRADNRADRADDRADNRADRADGPADSGANIRADSGADGGLGSGSGPIRGERLVAVMRVLRKRRGTPLHEIPAVVELLRGPGLSGTEAELRLLAGQFAEAGVDAEVRPGT</sequence>
<keyword evidence="3" id="KW-1185">Reference proteome</keyword>
<gene>
    <name evidence="2" type="ORF">ACFO0C_00050</name>
</gene>
<evidence type="ECO:0000256" key="1">
    <source>
        <dbReference type="SAM" id="MobiDB-lite"/>
    </source>
</evidence>